<accession>A0ABN3WZD1</accession>
<reference evidence="1 2" key="1">
    <citation type="journal article" date="2019" name="Int. J. Syst. Evol. Microbiol.">
        <title>The Global Catalogue of Microorganisms (GCM) 10K type strain sequencing project: providing services to taxonomists for standard genome sequencing and annotation.</title>
        <authorList>
            <consortium name="The Broad Institute Genomics Platform"/>
            <consortium name="The Broad Institute Genome Sequencing Center for Infectious Disease"/>
            <person name="Wu L."/>
            <person name="Ma J."/>
        </authorList>
    </citation>
    <scope>NUCLEOTIDE SEQUENCE [LARGE SCALE GENOMIC DNA]</scope>
    <source>
        <strain evidence="1 2">JCM 9088</strain>
    </source>
</reference>
<dbReference type="Proteomes" id="UP001500403">
    <property type="component" value="Unassembled WGS sequence"/>
</dbReference>
<dbReference type="EMBL" id="BAAAUD010000013">
    <property type="protein sequence ID" value="GAA2929849.1"/>
    <property type="molecule type" value="Genomic_DNA"/>
</dbReference>
<keyword evidence="2" id="KW-1185">Reference proteome</keyword>
<evidence type="ECO:0000313" key="2">
    <source>
        <dbReference type="Proteomes" id="UP001500403"/>
    </source>
</evidence>
<sequence>MARVRYIGAEPVTVPELGSRTIHPDEVVEVPDSRFDGYVCQPRTWEAVEEPRTEDEPKALPAQALMKKSVAAARPQKES</sequence>
<proteinExistence type="predicted"/>
<name>A0ABN3WZD1_9ACTN</name>
<dbReference type="RefSeq" id="WP_344492052.1">
    <property type="nucleotide sequence ID" value="NZ_BAAAUD010000013.1"/>
</dbReference>
<evidence type="ECO:0000313" key="1">
    <source>
        <dbReference type="EMBL" id="GAA2929849.1"/>
    </source>
</evidence>
<comment type="caution">
    <text evidence="1">The sequence shown here is derived from an EMBL/GenBank/DDBJ whole genome shotgun (WGS) entry which is preliminary data.</text>
</comment>
<gene>
    <name evidence="1" type="ORF">GCM10010446_13080</name>
</gene>
<protein>
    <submittedName>
        <fullName evidence="1">Uncharacterized protein</fullName>
    </submittedName>
</protein>
<organism evidence="1 2">
    <name type="scientific">Streptomyces enissocaesilis</name>
    <dbReference type="NCBI Taxonomy" id="332589"/>
    <lineage>
        <taxon>Bacteria</taxon>
        <taxon>Bacillati</taxon>
        <taxon>Actinomycetota</taxon>
        <taxon>Actinomycetes</taxon>
        <taxon>Kitasatosporales</taxon>
        <taxon>Streptomycetaceae</taxon>
        <taxon>Streptomyces</taxon>
        <taxon>Streptomyces rochei group</taxon>
    </lineage>
</organism>